<dbReference type="RefSeq" id="WP_200392624.1">
    <property type="nucleotide sequence ID" value="NZ_JAENIO010000043.1"/>
</dbReference>
<evidence type="ECO:0008006" key="4">
    <source>
        <dbReference type="Google" id="ProtNLM"/>
    </source>
</evidence>
<evidence type="ECO:0000313" key="2">
    <source>
        <dbReference type="EMBL" id="MBK1835191.1"/>
    </source>
</evidence>
<evidence type="ECO:0000256" key="1">
    <source>
        <dbReference type="SAM" id="SignalP"/>
    </source>
</evidence>
<dbReference type="AlphaFoldDB" id="A0A934RVG1"/>
<dbReference type="Proteomes" id="UP000604083">
    <property type="component" value="Unassembled WGS sequence"/>
</dbReference>
<name>A0A934RVG1_9BACT</name>
<organism evidence="2 3">
    <name type="scientific">Roseibacillus ishigakijimensis</name>
    <dbReference type="NCBI Taxonomy" id="454146"/>
    <lineage>
        <taxon>Bacteria</taxon>
        <taxon>Pseudomonadati</taxon>
        <taxon>Verrucomicrobiota</taxon>
        <taxon>Verrucomicrobiia</taxon>
        <taxon>Verrucomicrobiales</taxon>
        <taxon>Verrucomicrobiaceae</taxon>
        <taxon>Roseibacillus</taxon>
    </lineage>
</organism>
<dbReference type="EMBL" id="JAENIO010000043">
    <property type="protein sequence ID" value="MBK1835191.1"/>
    <property type="molecule type" value="Genomic_DNA"/>
</dbReference>
<feature type="chain" id="PRO_5038117053" description="PEP-CTERM protein-sorting domain-containing protein" evidence="1">
    <location>
        <begin position="24"/>
        <end position="258"/>
    </location>
</feature>
<gene>
    <name evidence="2" type="ORF">JIN78_14065</name>
</gene>
<feature type="signal peptide" evidence="1">
    <location>
        <begin position="1"/>
        <end position="23"/>
    </location>
</feature>
<keyword evidence="1" id="KW-0732">Signal</keyword>
<sequence length="258" mass="28114">MKKNLPKSFFAFFLVSLPSQLFAQVGGIFHDFENSGHVNNYGSAIAGNTVHWTGSATAPTNNRLPAQGLSGTPDDDYIYLLDNLSNTDRFEILGISPITSADSFSYYFNDRWDGTAGLSNFPDVALTTPSKDFILVADIHSENGAANEWELVQGTFNTTTPWRVWNGSVSQFNTGGVNFLNISNRPLATQAQIDSVISSDFNFQFGFEQINGGNNGATSGREAMSVDNFTLTIAPVPEPLTALLVTLGLPMLLQRKRK</sequence>
<protein>
    <recommendedName>
        <fullName evidence="4">PEP-CTERM protein-sorting domain-containing protein</fullName>
    </recommendedName>
</protein>
<accession>A0A934RVG1</accession>
<comment type="caution">
    <text evidence="2">The sequence shown here is derived from an EMBL/GenBank/DDBJ whole genome shotgun (WGS) entry which is preliminary data.</text>
</comment>
<proteinExistence type="predicted"/>
<keyword evidence="3" id="KW-1185">Reference proteome</keyword>
<evidence type="ECO:0000313" key="3">
    <source>
        <dbReference type="Proteomes" id="UP000604083"/>
    </source>
</evidence>
<reference evidence="2" key="1">
    <citation type="submission" date="2021-01" db="EMBL/GenBank/DDBJ databases">
        <title>Modified the classification status of verrucomicrobia.</title>
        <authorList>
            <person name="Feng X."/>
        </authorList>
    </citation>
    <scope>NUCLEOTIDE SEQUENCE</scope>
    <source>
        <strain evidence="2">KCTC 12986</strain>
    </source>
</reference>